<evidence type="ECO:0000313" key="11">
    <source>
        <dbReference type="EMBL" id="CAE6854148.1"/>
    </source>
</evidence>
<dbReference type="GO" id="GO:0015031">
    <property type="term" value="P:protein transport"/>
    <property type="evidence" value="ECO:0007669"/>
    <property type="project" value="UniProtKB-KW"/>
</dbReference>
<dbReference type="GO" id="GO:0071973">
    <property type="term" value="P:bacterial-type flagellum-dependent cell motility"/>
    <property type="evidence" value="ECO:0007669"/>
    <property type="project" value="InterPro"/>
</dbReference>
<dbReference type="PRINTS" id="PR01004">
    <property type="entry name" value="FLGFLIJ"/>
</dbReference>
<dbReference type="GO" id="GO:0005886">
    <property type="term" value="C:plasma membrane"/>
    <property type="evidence" value="ECO:0007669"/>
    <property type="project" value="UniProtKB-SubCell"/>
</dbReference>
<dbReference type="GO" id="GO:0003774">
    <property type="term" value="F:cytoskeletal motor activity"/>
    <property type="evidence" value="ECO:0007669"/>
    <property type="project" value="InterPro"/>
</dbReference>
<evidence type="ECO:0000256" key="6">
    <source>
        <dbReference type="ARBA" id="ARBA00022500"/>
    </source>
</evidence>
<comment type="caution">
    <text evidence="11">The sequence shown here is derived from an EMBL/GenBank/DDBJ whole genome shotgun (WGS) entry which is preliminary data.</text>
</comment>
<dbReference type="PANTHER" id="PTHR38786">
    <property type="entry name" value="FLAGELLAR FLIJ PROTEIN"/>
    <property type="match status" value="1"/>
</dbReference>
<evidence type="ECO:0000313" key="12">
    <source>
        <dbReference type="Proteomes" id="UP000675121"/>
    </source>
</evidence>
<sequence>MANHFPIKTLIGLAQDDVDAAAQRLGRAQRERNDVQSQLDALVQYRDEYHARFTATAQTGMPAGNMRNFQAFIDTLDAAIEQQRNLLVTANARVETAKPDWQRQKQKLGSYEVLRTRGEAAEAKTVARRDQRDSDEHAARILRMRAEGV</sequence>
<evidence type="ECO:0000256" key="8">
    <source>
        <dbReference type="ARBA" id="ARBA00022927"/>
    </source>
</evidence>
<dbReference type="PIRSF" id="PIRSF019404">
    <property type="entry name" value="FliJ"/>
    <property type="match status" value="1"/>
</dbReference>
<keyword evidence="12" id="KW-1185">Reference proteome</keyword>
<keyword evidence="6" id="KW-0145">Chemotaxis</keyword>
<proteinExistence type="inferred from homology"/>
<comment type="similarity">
    <text evidence="2">Belongs to the FliJ family.</text>
</comment>
<dbReference type="GO" id="GO:0006935">
    <property type="term" value="P:chemotaxis"/>
    <property type="evidence" value="ECO:0007669"/>
    <property type="project" value="UniProtKB-KW"/>
</dbReference>
<keyword evidence="7" id="KW-1005">Bacterial flagellum biogenesis</keyword>
<organism evidence="11 12">
    <name type="scientific">Paraburkholderia domus</name>
    <dbReference type="NCBI Taxonomy" id="2793075"/>
    <lineage>
        <taxon>Bacteria</taxon>
        <taxon>Pseudomonadati</taxon>
        <taxon>Pseudomonadota</taxon>
        <taxon>Betaproteobacteria</taxon>
        <taxon>Burkholderiales</taxon>
        <taxon>Burkholderiaceae</taxon>
        <taxon>Paraburkholderia</taxon>
    </lineage>
</organism>
<dbReference type="NCBIfam" id="TIGR02473">
    <property type="entry name" value="flagell_FliJ"/>
    <property type="match status" value="1"/>
</dbReference>
<dbReference type="AlphaFoldDB" id="A0A9N8QW93"/>
<keyword evidence="8" id="KW-0653">Protein transport</keyword>
<keyword evidence="11" id="KW-0282">Flagellum</keyword>
<dbReference type="Pfam" id="PF02050">
    <property type="entry name" value="FliJ"/>
    <property type="match status" value="1"/>
</dbReference>
<evidence type="ECO:0000256" key="10">
    <source>
        <dbReference type="ARBA" id="ARBA00023225"/>
    </source>
</evidence>
<dbReference type="GO" id="GO:0044781">
    <property type="term" value="P:bacterial-type flagellum organization"/>
    <property type="evidence" value="ECO:0007669"/>
    <property type="project" value="UniProtKB-KW"/>
</dbReference>
<evidence type="ECO:0000256" key="7">
    <source>
        <dbReference type="ARBA" id="ARBA00022795"/>
    </source>
</evidence>
<dbReference type="InterPro" id="IPR053716">
    <property type="entry name" value="Flag_assembly_chemotaxis_eff"/>
</dbReference>
<evidence type="ECO:0000256" key="3">
    <source>
        <dbReference type="ARBA" id="ARBA00020392"/>
    </source>
</evidence>
<evidence type="ECO:0000256" key="9">
    <source>
        <dbReference type="ARBA" id="ARBA00023136"/>
    </source>
</evidence>
<dbReference type="EMBL" id="CAJNAS010000001">
    <property type="protein sequence ID" value="CAE6854148.1"/>
    <property type="molecule type" value="Genomic_DNA"/>
</dbReference>
<dbReference type="Proteomes" id="UP000675121">
    <property type="component" value="Unassembled WGS sequence"/>
</dbReference>
<keyword evidence="11" id="KW-0966">Cell projection</keyword>
<dbReference type="InterPro" id="IPR018006">
    <property type="entry name" value="Flag_FliJ_proteobac"/>
</dbReference>
<reference evidence="11" key="1">
    <citation type="submission" date="2021-02" db="EMBL/GenBank/DDBJ databases">
        <authorList>
            <person name="Vanwijnsberghe S."/>
        </authorList>
    </citation>
    <scope>NUCLEOTIDE SEQUENCE</scope>
    <source>
        <strain evidence="11">R-70211</strain>
    </source>
</reference>
<dbReference type="Gene3D" id="1.10.287.1700">
    <property type="match status" value="1"/>
</dbReference>
<dbReference type="InterPro" id="IPR052570">
    <property type="entry name" value="FliJ"/>
</dbReference>
<comment type="subcellular location">
    <subcellularLocation>
        <location evidence="1">Cell membrane</location>
        <topology evidence="1">Peripheral membrane protein</topology>
        <orientation evidence="1">Cytoplasmic side</orientation>
    </subcellularLocation>
</comment>
<keyword evidence="4" id="KW-0813">Transport</keyword>
<evidence type="ECO:0000256" key="5">
    <source>
        <dbReference type="ARBA" id="ARBA00022475"/>
    </source>
</evidence>
<dbReference type="GO" id="GO:0009288">
    <property type="term" value="C:bacterial-type flagellum"/>
    <property type="evidence" value="ECO:0007669"/>
    <property type="project" value="InterPro"/>
</dbReference>
<keyword evidence="5" id="KW-1003">Cell membrane</keyword>
<name>A0A9N8QW93_9BURK</name>
<keyword evidence="9" id="KW-0472">Membrane</keyword>
<accession>A0A9N8QW93</accession>
<keyword evidence="10" id="KW-1006">Bacterial flagellum protein export</keyword>
<evidence type="ECO:0000256" key="4">
    <source>
        <dbReference type="ARBA" id="ARBA00022448"/>
    </source>
</evidence>
<gene>
    <name evidence="11" type="primary">fliJ</name>
    <name evidence="11" type="ORF">R70211_00071</name>
</gene>
<evidence type="ECO:0000256" key="1">
    <source>
        <dbReference type="ARBA" id="ARBA00004413"/>
    </source>
</evidence>
<protein>
    <recommendedName>
        <fullName evidence="3">Flagellar FliJ protein</fullName>
    </recommendedName>
</protein>
<dbReference type="InterPro" id="IPR012823">
    <property type="entry name" value="Flagell_FliJ"/>
</dbReference>
<dbReference type="PANTHER" id="PTHR38786:SF1">
    <property type="entry name" value="FLAGELLAR FLIJ PROTEIN"/>
    <property type="match status" value="1"/>
</dbReference>
<keyword evidence="11" id="KW-0969">Cilium</keyword>
<dbReference type="RefSeq" id="WP_201071301.1">
    <property type="nucleotide sequence ID" value="NZ_CAJNAS010000001.1"/>
</dbReference>
<evidence type="ECO:0000256" key="2">
    <source>
        <dbReference type="ARBA" id="ARBA00010004"/>
    </source>
</evidence>